<protein>
    <submittedName>
        <fullName evidence="6">Arylsulfatase</fullName>
        <ecNumber evidence="6">3.1.6.1</ecNumber>
    </submittedName>
</protein>
<dbReference type="Gene3D" id="3.40.720.10">
    <property type="entry name" value="Alkaline Phosphatase, subunit A"/>
    <property type="match status" value="1"/>
</dbReference>
<evidence type="ECO:0000256" key="1">
    <source>
        <dbReference type="ARBA" id="ARBA00008779"/>
    </source>
</evidence>
<dbReference type="RefSeq" id="WP_212230286.1">
    <property type="nucleotide sequence ID" value="NZ_JAGUCN010000024.1"/>
</dbReference>
<feature type="signal peptide" evidence="4">
    <location>
        <begin position="1"/>
        <end position="18"/>
    </location>
</feature>
<reference evidence="6 7" key="1">
    <citation type="journal article" date="2014" name="Int. J. Syst. Evol. Microbiol.">
        <title>Carboxylicivirga gen. nov. in the family Marinilabiliaceae with two novel species, Carboxylicivirga mesophila sp. nov. and Carboxylicivirga taeanensis sp. nov., and reclassification of Cytophaga fermentans as Saccharicrinis fermentans gen. nov., comb. nov.</title>
        <authorList>
            <person name="Yang S.H."/>
            <person name="Seo H.S."/>
            <person name="Woo J.H."/>
            <person name="Oh H.M."/>
            <person name="Jang H."/>
            <person name="Lee J.H."/>
            <person name="Kim S.J."/>
            <person name="Kwon K.K."/>
        </authorList>
    </citation>
    <scope>NUCLEOTIDE SEQUENCE [LARGE SCALE GENOMIC DNA]</scope>
    <source>
        <strain evidence="6 7">JCM 18290</strain>
    </source>
</reference>
<dbReference type="PROSITE" id="PS00523">
    <property type="entry name" value="SULFATASE_1"/>
    <property type="match status" value="1"/>
</dbReference>
<evidence type="ECO:0000256" key="3">
    <source>
        <dbReference type="ARBA" id="ARBA00022801"/>
    </source>
</evidence>
<evidence type="ECO:0000256" key="2">
    <source>
        <dbReference type="ARBA" id="ARBA00022723"/>
    </source>
</evidence>
<comment type="caution">
    <text evidence="6">The sequence shown here is derived from an EMBL/GenBank/DDBJ whole genome shotgun (WGS) entry which is preliminary data.</text>
</comment>
<dbReference type="InterPro" id="IPR017850">
    <property type="entry name" value="Alkaline_phosphatase_core_sf"/>
</dbReference>
<evidence type="ECO:0000313" key="7">
    <source>
        <dbReference type="Proteomes" id="UP000721861"/>
    </source>
</evidence>
<dbReference type="NCBIfam" id="NF010322">
    <property type="entry name" value="PRK13759.1"/>
    <property type="match status" value="1"/>
</dbReference>
<sequence length="491" mass="56874">MKYIFCLLLFIAVWPVSAQDQPHIFLIMTDQQRGDCLGKENSLIKTPHLDALANDGAWFSNGYSSVPSCTPARAGLLTGMSPWQHGMLGYYKVAEKYDYEMPQMLRDNGYYAIGIGKMHWHPQRNLHGFHQTLLDESGRVESEGFVSDYRQWFATKAPNVDPDATGIGWNEHRSGTYLLAEDLHPTYWTAQTAIDFVDEYNQDEPLFMKVSFARPHSPYDPPKRYLDMYEGVDIPEPYMGEWAERFANYPENKDAAFGDYGVEHAVNSRRHYYAAITFIDDQIGRFITELKEKGMYDNALIIFVSDHGDMMGDHNHWRKTYAYEGSTRVPFIVKWPGSVNSEVQKGSELLQCVELRDILPTMLDVAGVQQPERMDGLSMMDLVKDEAAEWRQYIDLEHATTYDEHNYWCALTDGETKYVWFFRTGEEQLFDLIADKGEERNLVENKQYQKTLKAWRKKMVAHLKERGEPYVKKGKLQSFDKNILISPNYPQ</sequence>
<gene>
    <name evidence="6" type="ORF">KEM09_17610</name>
</gene>
<feature type="chain" id="PRO_5047527021" evidence="4">
    <location>
        <begin position="19"/>
        <end position="491"/>
    </location>
</feature>
<name>A0ABS5KE11_9BACT</name>
<evidence type="ECO:0000256" key="4">
    <source>
        <dbReference type="SAM" id="SignalP"/>
    </source>
</evidence>
<comment type="similarity">
    <text evidence="1">Belongs to the sulfatase family.</text>
</comment>
<keyword evidence="7" id="KW-1185">Reference proteome</keyword>
<keyword evidence="4" id="KW-0732">Signal</keyword>
<feature type="domain" description="Sulfatase N-terminal" evidence="5">
    <location>
        <begin position="22"/>
        <end position="368"/>
    </location>
</feature>
<dbReference type="EC" id="3.1.6.1" evidence="6"/>
<dbReference type="PANTHER" id="PTHR45953:SF1">
    <property type="entry name" value="IDURONATE 2-SULFATASE"/>
    <property type="match status" value="1"/>
</dbReference>
<dbReference type="InterPro" id="IPR024607">
    <property type="entry name" value="Sulfatase_CS"/>
</dbReference>
<dbReference type="Proteomes" id="UP000721861">
    <property type="component" value="Unassembled WGS sequence"/>
</dbReference>
<dbReference type="SUPFAM" id="SSF53649">
    <property type="entry name" value="Alkaline phosphatase-like"/>
    <property type="match status" value="1"/>
</dbReference>
<accession>A0ABS5KE11</accession>
<dbReference type="EMBL" id="JAGUCN010000024">
    <property type="protein sequence ID" value="MBS2213235.1"/>
    <property type="molecule type" value="Genomic_DNA"/>
</dbReference>
<dbReference type="Pfam" id="PF00884">
    <property type="entry name" value="Sulfatase"/>
    <property type="match status" value="1"/>
</dbReference>
<dbReference type="InterPro" id="IPR000917">
    <property type="entry name" value="Sulfatase_N"/>
</dbReference>
<keyword evidence="3 6" id="KW-0378">Hydrolase</keyword>
<evidence type="ECO:0000259" key="5">
    <source>
        <dbReference type="Pfam" id="PF00884"/>
    </source>
</evidence>
<evidence type="ECO:0000313" key="6">
    <source>
        <dbReference type="EMBL" id="MBS2213235.1"/>
    </source>
</evidence>
<proteinExistence type="inferred from homology"/>
<organism evidence="6 7">
    <name type="scientific">Carboxylicivirga mesophila</name>
    <dbReference type="NCBI Taxonomy" id="1166478"/>
    <lineage>
        <taxon>Bacteria</taxon>
        <taxon>Pseudomonadati</taxon>
        <taxon>Bacteroidota</taxon>
        <taxon>Bacteroidia</taxon>
        <taxon>Marinilabiliales</taxon>
        <taxon>Marinilabiliaceae</taxon>
        <taxon>Carboxylicivirga</taxon>
    </lineage>
</organism>
<dbReference type="PANTHER" id="PTHR45953">
    <property type="entry name" value="IDURONATE 2-SULFATASE"/>
    <property type="match status" value="1"/>
</dbReference>
<keyword evidence="2" id="KW-0479">Metal-binding</keyword>
<dbReference type="GO" id="GO:0004065">
    <property type="term" value="F:arylsulfatase activity"/>
    <property type="evidence" value="ECO:0007669"/>
    <property type="project" value="UniProtKB-EC"/>
</dbReference>